<dbReference type="EMBL" id="KV419402">
    <property type="protein sequence ID" value="KZS95095.1"/>
    <property type="molecule type" value="Genomic_DNA"/>
</dbReference>
<accession>A0A164WJC1</accession>
<reference evidence="2 3" key="1">
    <citation type="journal article" date="2016" name="Mol. Biol. Evol.">
        <title>Comparative Genomics of Early-Diverging Mushroom-Forming Fungi Provides Insights into the Origins of Lignocellulose Decay Capabilities.</title>
        <authorList>
            <person name="Nagy L.G."/>
            <person name="Riley R."/>
            <person name="Tritt A."/>
            <person name="Adam C."/>
            <person name="Daum C."/>
            <person name="Floudas D."/>
            <person name="Sun H."/>
            <person name="Yadav J.S."/>
            <person name="Pangilinan J."/>
            <person name="Larsson K.H."/>
            <person name="Matsuura K."/>
            <person name="Barry K."/>
            <person name="Labutti K."/>
            <person name="Kuo R."/>
            <person name="Ohm R.A."/>
            <person name="Bhattacharya S.S."/>
            <person name="Shirouzu T."/>
            <person name="Yoshinaga Y."/>
            <person name="Martin F.M."/>
            <person name="Grigoriev I.V."/>
            <person name="Hibbett D.S."/>
        </authorList>
    </citation>
    <scope>NUCLEOTIDE SEQUENCE [LARGE SCALE GENOMIC DNA]</scope>
    <source>
        <strain evidence="2 3">HHB9708</strain>
    </source>
</reference>
<evidence type="ECO:0000313" key="3">
    <source>
        <dbReference type="Proteomes" id="UP000076722"/>
    </source>
</evidence>
<evidence type="ECO:0000256" key="1">
    <source>
        <dbReference type="SAM" id="Phobius"/>
    </source>
</evidence>
<feature type="transmembrane region" description="Helical" evidence="1">
    <location>
        <begin position="89"/>
        <end position="108"/>
    </location>
</feature>
<keyword evidence="3" id="KW-1185">Reference proteome</keyword>
<name>A0A164WJC1_9AGAM</name>
<dbReference type="Proteomes" id="UP000076722">
    <property type="component" value="Unassembled WGS sequence"/>
</dbReference>
<keyword evidence="1" id="KW-0812">Transmembrane</keyword>
<organism evidence="2 3">
    <name type="scientific">Sistotremastrum niveocremeum HHB9708</name>
    <dbReference type="NCBI Taxonomy" id="1314777"/>
    <lineage>
        <taxon>Eukaryota</taxon>
        <taxon>Fungi</taxon>
        <taxon>Dikarya</taxon>
        <taxon>Basidiomycota</taxon>
        <taxon>Agaricomycotina</taxon>
        <taxon>Agaricomycetes</taxon>
        <taxon>Sistotremastrales</taxon>
        <taxon>Sistotremastraceae</taxon>
        <taxon>Sertulicium</taxon>
        <taxon>Sertulicium niveocremeum</taxon>
    </lineage>
</organism>
<protein>
    <submittedName>
        <fullName evidence="2">Uncharacterized protein</fullName>
    </submittedName>
</protein>
<evidence type="ECO:0000313" key="2">
    <source>
        <dbReference type="EMBL" id="KZS95095.1"/>
    </source>
</evidence>
<gene>
    <name evidence="2" type="ORF">SISNIDRAFT_356830</name>
</gene>
<sequence length="124" mass="14007">MRKPVIAAPISCALVGLSRMRSQILASAKLPWGSRPKVPSQNFISGETYYRLEGDRSRIRYYKTNHPRPYQSTFQIEVQDYYSGGSSLFGWHPLCIMSLLPILAIGGFRYDLASNVVLPWPVSI</sequence>
<proteinExistence type="predicted"/>
<keyword evidence="1" id="KW-1133">Transmembrane helix</keyword>
<keyword evidence="1" id="KW-0472">Membrane</keyword>
<dbReference type="AlphaFoldDB" id="A0A164WJC1"/>